<feature type="active site" description="Proton acceptor" evidence="4">
    <location>
        <position position="218"/>
    </location>
</feature>
<evidence type="ECO:0000256" key="4">
    <source>
        <dbReference type="PROSITE-ProRule" id="PRU01161"/>
    </source>
</evidence>
<dbReference type="PANTHER" id="PTHR14226:SF78">
    <property type="entry name" value="SLR0060 PROTEIN"/>
    <property type="match status" value="1"/>
</dbReference>
<keyword evidence="7" id="KW-1185">Reference proteome</keyword>
<organism evidence="6 7">
    <name type="scientific">Mesorhizobium muleiense</name>
    <dbReference type="NCBI Taxonomy" id="1004279"/>
    <lineage>
        <taxon>Bacteria</taxon>
        <taxon>Pseudomonadati</taxon>
        <taxon>Pseudomonadota</taxon>
        <taxon>Alphaproteobacteria</taxon>
        <taxon>Hyphomicrobiales</taxon>
        <taxon>Phyllobacteriaceae</taxon>
        <taxon>Mesorhizobium</taxon>
    </lineage>
</organism>
<keyword evidence="3 4" id="KW-0443">Lipid metabolism</keyword>
<dbReference type="Gene3D" id="3.40.1090.10">
    <property type="entry name" value="Cytosolic phospholipase A2 catalytic domain"/>
    <property type="match status" value="2"/>
</dbReference>
<keyword evidence="2 4" id="KW-0442">Lipid degradation</keyword>
<evidence type="ECO:0000256" key="3">
    <source>
        <dbReference type="ARBA" id="ARBA00023098"/>
    </source>
</evidence>
<evidence type="ECO:0000313" key="6">
    <source>
        <dbReference type="EMBL" id="SDK15217.1"/>
    </source>
</evidence>
<sequence length="361" mass="39729">MNTHADVVKLASSQSEPAAASVVRGKRTINLALQGGGAHGAFTWGVIDRLLDEENLSLEGAVATSAGAMNAAVLAYGLAEGGRRGAQKALANFWRRVSHAAAFSPLQPSLLDKMTGSRSLEYSPAFLMLDMVTRLMSPYQFNPLNFNPLKNVLEQSIDLDAVRMSRCPLKLNICATNVRTGKVKVFSNDELSIDAIMASACLPFLFQAVEIDGEAYWDGGYMGNPAIFPLIYSCDTPDVLIVHINPVERAELPRSATDILNRINEISFNSSLLREMRAIAFVTQLIDSEAGQTLDLKRIFVHGISDDETMKKLGVSSKLNADWGLLTDLRDRGRERAEEWLEANYNHIGQRSTVDIHERYL</sequence>
<comment type="caution">
    <text evidence="4">Lacks conserved residue(s) required for the propagation of feature annotation.</text>
</comment>
<feature type="active site" description="Nucleophile" evidence="4">
    <location>
        <position position="65"/>
    </location>
</feature>
<evidence type="ECO:0000256" key="1">
    <source>
        <dbReference type="ARBA" id="ARBA00022801"/>
    </source>
</evidence>
<feature type="short sequence motif" description="DGA/G" evidence="4">
    <location>
        <begin position="218"/>
        <end position="220"/>
    </location>
</feature>
<proteinExistence type="predicted"/>
<gene>
    <name evidence="6" type="ORF">SAMN05428953_11259</name>
</gene>
<feature type="short sequence motif" description="GXGXXG" evidence="4">
    <location>
        <begin position="35"/>
        <end position="40"/>
    </location>
</feature>
<evidence type="ECO:0000259" key="5">
    <source>
        <dbReference type="PROSITE" id="PS51635"/>
    </source>
</evidence>
<dbReference type="GO" id="GO:0016042">
    <property type="term" value="P:lipid catabolic process"/>
    <property type="evidence" value="ECO:0007669"/>
    <property type="project" value="UniProtKB-UniRule"/>
</dbReference>
<feature type="domain" description="PNPLA" evidence="5">
    <location>
        <begin position="31"/>
        <end position="231"/>
    </location>
</feature>
<dbReference type="PANTHER" id="PTHR14226">
    <property type="entry name" value="NEUROPATHY TARGET ESTERASE/SWISS CHEESE D.MELANOGASTER"/>
    <property type="match status" value="1"/>
</dbReference>
<dbReference type="GO" id="GO:0016787">
    <property type="term" value="F:hydrolase activity"/>
    <property type="evidence" value="ECO:0007669"/>
    <property type="project" value="UniProtKB-UniRule"/>
</dbReference>
<dbReference type="SUPFAM" id="SSF52151">
    <property type="entry name" value="FabD/lysophospholipase-like"/>
    <property type="match status" value="1"/>
</dbReference>
<dbReference type="Proteomes" id="UP000198894">
    <property type="component" value="Unassembled WGS sequence"/>
</dbReference>
<accession>A0A1G8ZJI6</accession>
<evidence type="ECO:0000256" key="2">
    <source>
        <dbReference type="ARBA" id="ARBA00022963"/>
    </source>
</evidence>
<protein>
    <submittedName>
        <fullName evidence="6">NTE family protein</fullName>
    </submittedName>
</protein>
<dbReference type="InterPro" id="IPR050301">
    <property type="entry name" value="NTE"/>
</dbReference>
<dbReference type="PROSITE" id="PS51635">
    <property type="entry name" value="PNPLA"/>
    <property type="match status" value="1"/>
</dbReference>
<dbReference type="EMBL" id="FNEE01000012">
    <property type="protein sequence ID" value="SDK15217.1"/>
    <property type="molecule type" value="Genomic_DNA"/>
</dbReference>
<dbReference type="Pfam" id="PF01734">
    <property type="entry name" value="Patatin"/>
    <property type="match status" value="1"/>
</dbReference>
<name>A0A1G8ZJI6_9HYPH</name>
<dbReference type="AlphaFoldDB" id="A0A1G8ZJI6"/>
<keyword evidence="1 4" id="KW-0378">Hydrolase</keyword>
<dbReference type="InterPro" id="IPR002641">
    <property type="entry name" value="PNPLA_dom"/>
</dbReference>
<reference evidence="7" key="1">
    <citation type="submission" date="2016-10" db="EMBL/GenBank/DDBJ databases">
        <authorList>
            <person name="Varghese N."/>
            <person name="Submissions S."/>
        </authorList>
    </citation>
    <scope>NUCLEOTIDE SEQUENCE [LARGE SCALE GENOMIC DNA]</scope>
    <source>
        <strain evidence="7">CGMCC 1.11022</strain>
    </source>
</reference>
<dbReference type="InterPro" id="IPR016035">
    <property type="entry name" value="Acyl_Trfase/lysoPLipase"/>
</dbReference>
<dbReference type="RefSeq" id="WP_091595985.1">
    <property type="nucleotide sequence ID" value="NZ_FNEE01000012.1"/>
</dbReference>
<evidence type="ECO:0000313" key="7">
    <source>
        <dbReference type="Proteomes" id="UP000198894"/>
    </source>
</evidence>